<feature type="domain" description="Solute-binding protein family 5" evidence="2">
    <location>
        <begin position="84"/>
        <end position="460"/>
    </location>
</feature>
<evidence type="ECO:0000313" key="4">
    <source>
        <dbReference type="Proteomes" id="UP000216311"/>
    </source>
</evidence>
<dbReference type="InterPro" id="IPR030678">
    <property type="entry name" value="Peptide/Ni-bd"/>
</dbReference>
<dbReference type="Pfam" id="PF00496">
    <property type="entry name" value="SBP_bac_5"/>
    <property type="match status" value="1"/>
</dbReference>
<proteinExistence type="predicted"/>
<protein>
    <submittedName>
        <fullName evidence="3">Peptide ABC transporter substrate-binding protein</fullName>
    </submittedName>
</protein>
<dbReference type="GO" id="GO:0043190">
    <property type="term" value="C:ATP-binding cassette (ABC) transporter complex"/>
    <property type="evidence" value="ECO:0007669"/>
    <property type="project" value="InterPro"/>
</dbReference>
<dbReference type="Gene3D" id="3.10.105.10">
    <property type="entry name" value="Dipeptide-binding Protein, Domain 3"/>
    <property type="match status" value="1"/>
</dbReference>
<dbReference type="OrthoDB" id="9046151at2"/>
<dbReference type="PANTHER" id="PTHR30290:SF83">
    <property type="entry name" value="ABC TRANSPORTER SUBSTRATE-BINDING PROTEIN"/>
    <property type="match status" value="1"/>
</dbReference>
<dbReference type="CDD" id="cd00995">
    <property type="entry name" value="PBP2_NikA_DppA_OppA_like"/>
    <property type="match status" value="1"/>
</dbReference>
<dbReference type="PROSITE" id="PS51257">
    <property type="entry name" value="PROKAR_LIPOPROTEIN"/>
    <property type="match status" value="1"/>
</dbReference>
<dbReference type="AlphaFoldDB" id="A0A255H511"/>
<dbReference type="Gene3D" id="3.90.76.10">
    <property type="entry name" value="Dipeptide-binding Protein, Domain 1"/>
    <property type="match status" value="1"/>
</dbReference>
<dbReference type="GO" id="GO:0042597">
    <property type="term" value="C:periplasmic space"/>
    <property type="evidence" value="ECO:0007669"/>
    <property type="project" value="UniProtKB-ARBA"/>
</dbReference>
<keyword evidence="1" id="KW-0732">Signal</keyword>
<evidence type="ECO:0000256" key="1">
    <source>
        <dbReference type="SAM" id="SignalP"/>
    </source>
</evidence>
<keyword evidence="4" id="KW-1185">Reference proteome</keyword>
<feature type="chain" id="PRO_5039069347" evidence="1">
    <location>
        <begin position="23"/>
        <end position="538"/>
    </location>
</feature>
<dbReference type="RefSeq" id="WP_094363582.1">
    <property type="nucleotide sequence ID" value="NZ_NMVQ01000011.1"/>
</dbReference>
<dbReference type="PANTHER" id="PTHR30290">
    <property type="entry name" value="PERIPLASMIC BINDING COMPONENT OF ABC TRANSPORTER"/>
    <property type="match status" value="1"/>
</dbReference>
<dbReference type="InterPro" id="IPR039424">
    <property type="entry name" value="SBP_5"/>
</dbReference>
<dbReference type="InterPro" id="IPR000914">
    <property type="entry name" value="SBP_5_dom"/>
</dbReference>
<feature type="signal peptide" evidence="1">
    <location>
        <begin position="1"/>
        <end position="22"/>
    </location>
</feature>
<dbReference type="Gene3D" id="3.40.190.10">
    <property type="entry name" value="Periplasmic binding protein-like II"/>
    <property type="match status" value="1"/>
</dbReference>
<organism evidence="3 4">
    <name type="scientific">Enemella dayhoffiae</name>
    <dbReference type="NCBI Taxonomy" id="2016507"/>
    <lineage>
        <taxon>Bacteria</taxon>
        <taxon>Bacillati</taxon>
        <taxon>Actinomycetota</taxon>
        <taxon>Actinomycetes</taxon>
        <taxon>Propionibacteriales</taxon>
        <taxon>Propionibacteriaceae</taxon>
        <taxon>Enemella</taxon>
    </lineage>
</organism>
<gene>
    <name evidence="3" type="ORF">CGZ93_07785</name>
</gene>
<dbReference type="Proteomes" id="UP000216311">
    <property type="component" value="Unassembled WGS sequence"/>
</dbReference>
<dbReference type="GO" id="GO:1904680">
    <property type="term" value="F:peptide transmembrane transporter activity"/>
    <property type="evidence" value="ECO:0007669"/>
    <property type="project" value="TreeGrafter"/>
</dbReference>
<comment type="caution">
    <text evidence="3">The sequence shown here is derived from an EMBL/GenBank/DDBJ whole genome shotgun (WGS) entry which is preliminary data.</text>
</comment>
<dbReference type="PIRSF" id="PIRSF002741">
    <property type="entry name" value="MppA"/>
    <property type="match status" value="1"/>
</dbReference>
<accession>A0A255H511</accession>
<dbReference type="GO" id="GO:0015833">
    <property type="term" value="P:peptide transport"/>
    <property type="evidence" value="ECO:0007669"/>
    <property type="project" value="TreeGrafter"/>
</dbReference>
<reference evidence="3 4" key="1">
    <citation type="submission" date="2017-07" db="EMBL/GenBank/DDBJ databases">
        <title>Draft whole genome sequences of clinical Proprionibacteriaceae strains.</title>
        <authorList>
            <person name="Bernier A.-M."/>
            <person name="Bernard K."/>
            <person name="Domingo M.-C."/>
        </authorList>
    </citation>
    <scope>NUCLEOTIDE SEQUENCE [LARGE SCALE GENOMIC DNA]</scope>
    <source>
        <strain evidence="3 4">NML 130396</strain>
    </source>
</reference>
<dbReference type="SUPFAM" id="SSF53850">
    <property type="entry name" value="Periplasmic binding protein-like II"/>
    <property type="match status" value="1"/>
</dbReference>
<evidence type="ECO:0000313" key="3">
    <source>
        <dbReference type="EMBL" id="OYO22426.1"/>
    </source>
</evidence>
<evidence type="ECO:0000259" key="2">
    <source>
        <dbReference type="Pfam" id="PF00496"/>
    </source>
</evidence>
<sequence>MRGRSRLMVAAASASIVALAFSACGGGGNTGGNTGGGKSGGEISMRGCTPQNPLIPANTNEVCGGNVLDAVTAKLVRYNPDTAKPENDLAESIKTDDNQNFTVKLKSGAKFSDGTPVKAENFVKAWNFSAQKKQGYLSGYFMEPIEGYLDVHPDEGDAKSEQMSGLKVVDETTFTIKTTSPVSNLPLRLGYTAFAALPDSFFKDPEAYGKMPVGAGPFKVTQNNEQAIILEKDAGYTGPKAGKVDKVTYKIYNDANAAYNDVVANNLDFTDIIPADQLVGDAWKATLQGRSGQKESGVIQSLAFSPKDEQLKDVRKRQALSMSLNRDLVTKTIFNGSRVPATGWVSPVVDGAKAGQCGDVCKYDEAKAKQLWQEAGGYNGPLTLGVNGDGGHKQWADAACNNWRTVLGIDCRVVITPNFKTLRNQIKNGELKGLFRSGWQMDYPSIENFLTPIYKTGASSNDFDYSNPAFDKKLVEADAAKDPDQANKLYQEAEAMLAKDLPTVPKWYSSVPYGHSNKVTNVKVTPFGTLDLSSITLK</sequence>
<dbReference type="EMBL" id="NMVQ01000011">
    <property type="protein sequence ID" value="OYO22426.1"/>
    <property type="molecule type" value="Genomic_DNA"/>
</dbReference>
<name>A0A255H511_9ACTN</name>